<protein>
    <recommendedName>
        <fullName evidence="5">CopC domain-containing protein</fullName>
    </recommendedName>
</protein>
<dbReference type="Proteomes" id="UP000478836">
    <property type="component" value="Unassembled WGS sequence"/>
</dbReference>
<accession>A0ABQ6V9R2</accession>
<name>A0ABQ6V9R2_9MICO</name>
<comment type="caution">
    <text evidence="6">The sequence shown here is derived from an EMBL/GenBank/DDBJ whole genome shotgun (WGS) entry which is preliminary data.</text>
</comment>
<keyword evidence="4" id="KW-0812">Transmembrane</keyword>
<dbReference type="Gene3D" id="2.60.40.1220">
    <property type="match status" value="1"/>
</dbReference>
<feature type="region of interest" description="Disordered" evidence="3">
    <location>
        <begin position="202"/>
        <end position="237"/>
    </location>
</feature>
<feature type="transmembrane region" description="Helical" evidence="4">
    <location>
        <begin position="72"/>
        <end position="94"/>
    </location>
</feature>
<feature type="compositionally biased region" description="Low complexity" evidence="3">
    <location>
        <begin position="221"/>
        <end position="237"/>
    </location>
</feature>
<keyword evidence="7" id="KW-1185">Reference proteome</keyword>
<evidence type="ECO:0000259" key="5">
    <source>
        <dbReference type="Pfam" id="PF04234"/>
    </source>
</evidence>
<feature type="domain" description="CopC" evidence="5">
    <location>
        <begin position="96"/>
        <end position="188"/>
    </location>
</feature>
<dbReference type="InterPro" id="IPR014756">
    <property type="entry name" value="Ig_E-set"/>
</dbReference>
<dbReference type="EMBL" id="WAAO01000003">
    <property type="protein sequence ID" value="KAB1862692.1"/>
    <property type="molecule type" value="Genomic_DNA"/>
</dbReference>
<evidence type="ECO:0000256" key="2">
    <source>
        <dbReference type="ARBA" id="ARBA00023008"/>
    </source>
</evidence>
<keyword evidence="2" id="KW-0186">Copper</keyword>
<keyword evidence="4" id="KW-1133">Transmembrane helix</keyword>
<evidence type="ECO:0000313" key="7">
    <source>
        <dbReference type="Proteomes" id="UP000478836"/>
    </source>
</evidence>
<feature type="transmembrane region" description="Helical" evidence="4">
    <location>
        <begin position="247"/>
        <end position="269"/>
    </location>
</feature>
<proteinExistence type="predicted"/>
<feature type="region of interest" description="Disordered" evidence="3">
    <location>
        <begin position="1"/>
        <end position="68"/>
    </location>
</feature>
<dbReference type="SUPFAM" id="SSF81296">
    <property type="entry name" value="E set domains"/>
    <property type="match status" value="1"/>
</dbReference>
<dbReference type="InterPro" id="IPR014755">
    <property type="entry name" value="Cu-Rt/internalin_Ig-like"/>
</dbReference>
<evidence type="ECO:0000256" key="1">
    <source>
        <dbReference type="ARBA" id="ARBA00022729"/>
    </source>
</evidence>
<evidence type="ECO:0000313" key="6">
    <source>
        <dbReference type="EMBL" id="KAB1862692.1"/>
    </source>
</evidence>
<keyword evidence="4" id="KW-0472">Membrane</keyword>
<dbReference type="Pfam" id="PF04234">
    <property type="entry name" value="CopC"/>
    <property type="match status" value="1"/>
</dbReference>
<keyword evidence="1" id="KW-0732">Signal</keyword>
<evidence type="ECO:0000256" key="4">
    <source>
        <dbReference type="SAM" id="Phobius"/>
    </source>
</evidence>
<gene>
    <name evidence="6" type="ORF">F6A08_16975</name>
</gene>
<organism evidence="6 7">
    <name type="scientific">Microbacterium algeriense</name>
    <dbReference type="NCBI Taxonomy" id="2615184"/>
    <lineage>
        <taxon>Bacteria</taxon>
        <taxon>Bacillati</taxon>
        <taxon>Actinomycetota</taxon>
        <taxon>Actinomycetes</taxon>
        <taxon>Micrococcales</taxon>
        <taxon>Microbacteriaceae</taxon>
        <taxon>Microbacterium</taxon>
    </lineage>
</organism>
<evidence type="ECO:0000256" key="3">
    <source>
        <dbReference type="SAM" id="MobiDB-lite"/>
    </source>
</evidence>
<sequence length="290" mass="30744">MVWRHGAHVGTHPPAGPGPRRSRHLDDRGNARNPHRLLRPPHETQQQTYRQHPRARRTKGPTPVTSTHRTRWLASTLLALIALGIVAAPAPAALAHDNLLDTVPGADETVTQLDDVALTFSGELIDFSQASFAQVQGPDGLFYESSCSTIDRNILTTPVALGEPGVYTVLWNAVSSDGHPISESFTFTYAPTGIEPGLGWDQPACGNEQSRMQPAKASPSAVPTTEPPAADTPAPAASAGENEVASIAIPLIIAVAVIGAAVIATTVVVRQVKKNKHNKVSPDIHTDPKA</sequence>
<reference evidence="7" key="1">
    <citation type="submission" date="2019-09" db="EMBL/GenBank/DDBJ databases">
        <title>Whole genome sequencing of Microbacterium maritypicum.</title>
        <authorList>
            <person name="Lenchi N."/>
        </authorList>
    </citation>
    <scope>NUCLEOTIDE SEQUENCE [LARGE SCALE GENOMIC DNA]</scope>
    <source>
        <strain evidence="7">G1</strain>
    </source>
</reference>
<dbReference type="InterPro" id="IPR007348">
    <property type="entry name" value="CopC_dom"/>
</dbReference>